<evidence type="ECO:0000313" key="13">
    <source>
        <dbReference type="EMBL" id="MPL96345.1"/>
    </source>
</evidence>
<evidence type="ECO:0000256" key="4">
    <source>
        <dbReference type="ARBA" id="ARBA00022729"/>
    </source>
</evidence>
<keyword evidence="4" id="KW-0732">Signal</keyword>
<evidence type="ECO:0000259" key="12">
    <source>
        <dbReference type="Pfam" id="PF07715"/>
    </source>
</evidence>
<keyword evidence="8" id="KW-0998">Cell outer membrane</keyword>
<dbReference type="Pfam" id="PF00593">
    <property type="entry name" value="TonB_dep_Rec_b-barrel"/>
    <property type="match status" value="1"/>
</dbReference>
<evidence type="ECO:0000256" key="1">
    <source>
        <dbReference type="ARBA" id="ARBA00004571"/>
    </source>
</evidence>
<dbReference type="PROSITE" id="PS52016">
    <property type="entry name" value="TONB_DEPENDENT_REC_3"/>
    <property type="match status" value="1"/>
</dbReference>
<dbReference type="Gene3D" id="2.40.170.20">
    <property type="entry name" value="TonB-dependent receptor, beta-barrel domain"/>
    <property type="match status" value="1"/>
</dbReference>
<dbReference type="Gene3D" id="2.170.130.10">
    <property type="entry name" value="TonB-dependent receptor, plug domain"/>
    <property type="match status" value="1"/>
</dbReference>
<feature type="domain" description="TonB-dependent receptor plug" evidence="12">
    <location>
        <begin position="104"/>
        <end position="208"/>
    </location>
</feature>
<reference evidence="13" key="1">
    <citation type="submission" date="2019-08" db="EMBL/GenBank/DDBJ databases">
        <authorList>
            <person name="Kucharzyk K."/>
            <person name="Murdoch R.W."/>
            <person name="Higgins S."/>
            <person name="Loffler F."/>
        </authorList>
    </citation>
    <scope>NUCLEOTIDE SEQUENCE</scope>
</reference>
<name>A0A644VXZ8_9ZZZZ</name>
<dbReference type="InterPro" id="IPR000531">
    <property type="entry name" value="Beta-barrel_TonB"/>
</dbReference>
<evidence type="ECO:0000256" key="7">
    <source>
        <dbReference type="ARBA" id="ARBA00023170"/>
    </source>
</evidence>
<dbReference type="SUPFAM" id="SSF56935">
    <property type="entry name" value="Porins"/>
    <property type="match status" value="1"/>
</dbReference>
<evidence type="ECO:0000259" key="11">
    <source>
        <dbReference type="Pfam" id="PF00593"/>
    </source>
</evidence>
<evidence type="ECO:0000256" key="5">
    <source>
        <dbReference type="ARBA" id="ARBA00023077"/>
    </source>
</evidence>
<sequence>MSFNTSEAHKPLSYRMGRRQKQDKPEDLSPRTIAFGKKGTREFMVKHKRLTNNFFTIMNFKTFTGAVIMLLPLGAFAQAEPIDTTKNYEIEKAVVTASRMQLPLKSIPQKVEILDKSIINKSPNENLGEILKRRTNLDIIQYPGAMTTVGLRGFPATAHSRNYTLILIDGLPAGTNNLATIPSDFIEKVEIVKGPYSVMYGSDAMGGVINIISKKPAKEAQGGASVGAGNFGQTHFSGYASGGVTDKLLLSISYSRMEQTADYQIGSKNILGITETEKNILDKKSYGDIMENSKFRISQFNGKIEYNINNKVKAGIFSSLMLSNDIETPGNYWHSYGKSKKEITRFSNYGEISYSEKNNLLLVSPYSSIQNESNYNNNDNEAFINSKEQIRQSGIKIGNTHTWGRFKWLAGLDYDLYDVKSERFSSKITPANPYRPDHSRGSLSLFTQLAYSYNKLFVSAGGRFNNITYILRENKLLGSEKKNSNYNNFNPSLGVKFEALPWMIIKGSFGSAFYVPDAYKSAGVYMIGKKKYVGNPDLKPESTSSFDFGINLGKAPLLNVDVTYFQNFYQNKIVNDNSQKDVTTYKNASNGNMSGIEFMASSNIASLWTKGSRLEFYGGLTWFINNTFEDVITKQTLYTRDVTANFGIVYDNYKGFEAGINSRYSGHRLENDWMTWDNLRPDIKSVHYYTKGGYTESDQILRHPSSLIFDAYAYYTIGGKFRVGITASNLLDENYTEKDGYNMPGRSVMGNISVRF</sequence>
<dbReference type="AlphaFoldDB" id="A0A644VXZ8"/>
<dbReference type="GO" id="GO:0044718">
    <property type="term" value="P:siderophore transmembrane transport"/>
    <property type="evidence" value="ECO:0007669"/>
    <property type="project" value="TreeGrafter"/>
</dbReference>
<dbReference type="InterPro" id="IPR037066">
    <property type="entry name" value="Plug_dom_sf"/>
</dbReference>
<keyword evidence="5" id="KW-0798">TonB box</keyword>
<keyword evidence="10" id="KW-1133">Transmembrane helix</keyword>
<dbReference type="GO" id="GO:0009279">
    <property type="term" value="C:cell outer membrane"/>
    <property type="evidence" value="ECO:0007669"/>
    <property type="project" value="UniProtKB-SubCell"/>
</dbReference>
<proteinExistence type="predicted"/>
<evidence type="ECO:0000256" key="9">
    <source>
        <dbReference type="SAM" id="MobiDB-lite"/>
    </source>
</evidence>
<gene>
    <name evidence="13" type="primary">btuB_52</name>
    <name evidence="13" type="ORF">SDC9_42523</name>
</gene>
<dbReference type="InterPro" id="IPR012910">
    <property type="entry name" value="Plug_dom"/>
</dbReference>
<dbReference type="EMBL" id="VSSQ01000505">
    <property type="protein sequence ID" value="MPL96345.1"/>
    <property type="molecule type" value="Genomic_DNA"/>
</dbReference>
<keyword evidence="7" id="KW-0675">Receptor</keyword>
<feature type="region of interest" description="Disordered" evidence="9">
    <location>
        <begin position="1"/>
        <end position="31"/>
    </location>
</feature>
<dbReference type="PANTHER" id="PTHR30069">
    <property type="entry name" value="TONB-DEPENDENT OUTER MEMBRANE RECEPTOR"/>
    <property type="match status" value="1"/>
</dbReference>
<evidence type="ECO:0000256" key="3">
    <source>
        <dbReference type="ARBA" id="ARBA00022692"/>
    </source>
</evidence>
<evidence type="ECO:0000256" key="2">
    <source>
        <dbReference type="ARBA" id="ARBA00022448"/>
    </source>
</evidence>
<evidence type="ECO:0000256" key="10">
    <source>
        <dbReference type="SAM" id="Phobius"/>
    </source>
</evidence>
<keyword evidence="2" id="KW-0813">Transport</keyword>
<dbReference type="InterPro" id="IPR039426">
    <property type="entry name" value="TonB-dep_rcpt-like"/>
</dbReference>
<protein>
    <submittedName>
        <fullName evidence="13">Vitamin B12 transporter BtuB</fullName>
    </submittedName>
</protein>
<keyword evidence="3 10" id="KW-0812">Transmembrane</keyword>
<feature type="compositionally biased region" description="Basic and acidic residues" evidence="9">
    <location>
        <begin position="20"/>
        <end position="29"/>
    </location>
</feature>
<evidence type="ECO:0000256" key="6">
    <source>
        <dbReference type="ARBA" id="ARBA00023136"/>
    </source>
</evidence>
<dbReference type="PANTHER" id="PTHR30069:SF29">
    <property type="entry name" value="HEMOGLOBIN AND HEMOGLOBIN-HAPTOGLOBIN-BINDING PROTEIN 1-RELATED"/>
    <property type="match status" value="1"/>
</dbReference>
<organism evidence="13">
    <name type="scientific">bioreactor metagenome</name>
    <dbReference type="NCBI Taxonomy" id="1076179"/>
    <lineage>
        <taxon>unclassified sequences</taxon>
        <taxon>metagenomes</taxon>
        <taxon>ecological metagenomes</taxon>
    </lineage>
</organism>
<accession>A0A644VXZ8</accession>
<dbReference type="GO" id="GO:0015344">
    <property type="term" value="F:siderophore uptake transmembrane transporter activity"/>
    <property type="evidence" value="ECO:0007669"/>
    <property type="project" value="TreeGrafter"/>
</dbReference>
<dbReference type="CDD" id="cd01347">
    <property type="entry name" value="ligand_gated_channel"/>
    <property type="match status" value="1"/>
</dbReference>
<feature type="transmembrane region" description="Helical" evidence="10">
    <location>
        <begin position="54"/>
        <end position="77"/>
    </location>
</feature>
<evidence type="ECO:0000256" key="8">
    <source>
        <dbReference type="ARBA" id="ARBA00023237"/>
    </source>
</evidence>
<comment type="subcellular location">
    <subcellularLocation>
        <location evidence="1">Cell outer membrane</location>
        <topology evidence="1">Multi-pass membrane protein</topology>
    </subcellularLocation>
</comment>
<comment type="caution">
    <text evidence="13">The sequence shown here is derived from an EMBL/GenBank/DDBJ whole genome shotgun (WGS) entry which is preliminary data.</text>
</comment>
<dbReference type="Pfam" id="PF07715">
    <property type="entry name" value="Plug"/>
    <property type="match status" value="1"/>
</dbReference>
<dbReference type="InterPro" id="IPR036942">
    <property type="entry name" value="Beta-barrel_TonB_sf"/>
</dbReference>
<keyword evidence="6 10" id="KW-0472">Membrane</keyword>
<feature type="domain" description="TonB-dependent receptor-like beta-barrel" evidence="11">
    <location>
        <begin position="328"/>
        <end position="730"/>
    </location>
</feature>